<keyword evidence="3 10" id="KW-0436">Ligase</keyword>
<dbReference type="InterPro" id="IPR010073">
    <property type="entry name" value="PurL_large"/>
</dbReference>
<gene>
    <name evidence="10 15" type="primary">purL</name>
    <name evidence="15" type="ORF">GCM10009038_16340</name>
</gene>
<dbReference type="Pfam" id="PF22689">
    <property type="entry name" value="FGAR-AT_PurM_N-like"/>
    <property type="match status" value="1"/>
</dbReference>
<dbReference type="CDD" id="cd02203">
    <property type="entry name" value="PurL_repeat1"/>
    <property type="match status" value="1"/>
</dbReference>
<dbReference type="InterPro" id="IPR010918">
    <property type="entry name" value="PurM-like_C_dom"/>
</dbReference>
<dbReference type="PANTHER" id="PTHR10099">
    <property type="entry name" value="PHOSPHORIBOSYLFORMYLGLYCINAMIDINE SYNTHASE"/>
    <property type="match status" value="1"/>
</dbReference>
<comment type="subcellular location">
    <subcellularLocation>
        <location evidence="10">Cytoplasm</location>
    </subcellularLocation>
</comment>
<evidence type="ECO:0000256" key="3">
    <source>
        <dbReference type="ARBA" id="ARBA00022598"/>
    </source>
</evidence>
<organism evidence="15 16">
    <name type="scientific">Salinicola rhizosphaerae</name>
    <dbReference type="NCBI Taxonomy" id="1443141"/>
    <lineage>
        <taxon>Bacteria</taxon>
        <taxon>Pseudomonadati</taxon>
        <taxon>Pseudomonadota</taxon>
        <taxon>Gammaproteobacteria</taxon>
        <taxon>Oceanospirillales</taxon>
        <taxon>Halomonadaceae</taxon>
        <taxon>Salinicola</taxon>
    </lineage>
</organism>
<dbReference type="InterPro" id="IPR036921">
    <property type="entry name" value="PurM-like_N_sf"/>
</dbReference>
<feature type="active site" description="Nucleophile" evidence="10">
    <location>
        <position position="1213"/>
    </location>
</feature>
<feature type="domain" description="Phosphoribosylformylglycinamidine synthase N-terminal" evidence="13">
    <location>
        <begin position="96"/>
        <end position="219"/>
    </location>
</feature>
<evidence type="ECO:0000313" key="16">
    <source>
        <dbReference type="Proteomes" id="UP000646745"/>
    </source>
</evidence>
<accession>A0ABQ3E1J5</accession>
<dbReference type="NCBIfam" id="NF003672">
    <property type="entry name" value="PRK05297.1"/>
    <property type="match status" value="1"/>
</dbReference>
<evidence type="ECO:0000256" key="1">
    <source>
        <dbReference type="ARBA" id="ARBA00004920"/>
    </source>
</evidence>
<dbReference type="SUPFAM" id="SSF109736">
    <property type="entry name" value="FGAM synthase PurL, linker domain"/>
    <property type="match status" value="1"/>
</dbReference>
<evidence type="ECO:0000256" key="10">
    <source>
        <dbReference type="HAMAP-Rule" id="MF_00419"/>
    </source>
</evidence>
<dbReference type="Pfam" id="PF18072">
    <property type="entry name" value="FGAR-AT_linker"/>
    <property type="match status" value="1"/>
</dbReference>
<dbReference type="InterPro" id="IPR055181">
    <property type="entry name" value="FGAR-AT_PurM_N-like"/>
</dbReference>
<dbReference type="Pfam" id="PF02769">
    <property type="entry name" value="AIRS_C"/>
    <property type="match status" value="2"/>
</dbReference>
<dbReference type="EC" id="6.3.5.3" evidence="10"/>
<evidence type="ECO:0000313" key="15">
    <source>
        <dbReference type="EMBL" id="GHB18069.1"/>
    </source>
</evidence>
<dbReference type="SUPFAM" id="SSF52317">
    <property type="entry name" value="Class I glutamine amidotransferase-like"/>
    <property type="match status" value="1"/>
</dbReference>
<feature type="domain" description="PurM-like C-terminal" evidence="11">
    <location>
        <begin position="502"/>
        <end position="659"/>
    </location>
</feature>
<dbReference type="CDD" id="cd01740">
    <property type="entry name" value="GATase1_FGAR_AT"/>
    <property type="match status" value="1"/>
</dbReference>
<feature type="active site" evidence="10">
    <location>
        <position position="1340"/>
    </location>
</feature>
<dbReference type="InterPro" id="IPR036604">
    <property type="entry name" value="PurS-like_sf"/>
</dbReference>
<evidence type="ECO:0000256" key="8">
    <source>
        <dbReference type="ARBA" id="ARBA00022842"/>
    </source>
</evidence>
<evidence type="ECO:0000256" key="6">
    <source>
        <dbReference type="ARBA" id="ARBA00022755"/>
    </source>
</evidence>
<dbReference type="InterPro" id="IPR029062">
    <property type="entry name" value="Class_I_gatase-like"/>
</dbReference>
<dbReference type="SMART" id="SM01211">
    <property type="entry name" value="GATase_5"/>
    <property type="match status" value="1"/>
</dbReference>
<feature type="binding site" evidence="10">
    <location>
        <position position="749"/>
    </location>
    <ligand>
        <name>Mg(2+)</name>
        <dbReference type="ChEBI" id="CHEBI:18420"/>
    </ligand>
</feature>
<evidence type="ECO:0000256" key="4">
    <source>
        <dbReference type="ARBA" id="ARBA00022723"/>
    </source>
</evidence>
<dbReference type="Pfam" id="PF13507">
    <property type="entry name" value="GATase_5"/>
    <property type="match status" value="1"/>
</dbReference>
<evidence type="ECO:0000256" key="9">
    <source>
        <dbReference type="ARBA" id="ARBA00022962"/>
    </source>
</evidence>
<comment type="catalytic activity">
    <reaction evidence="10">
        <text>N(2)-formyl-N(1)-(5-phospho-beta-D-ribosyl)glycinamide + L-glutamine + ATP + H2O = 2-formamido-N(1)-(5-O-phospho-beta-D-ribosyl)acetamidine + L-glutamate + ADP + phosphate + H(+)</text>
        <dbReference type="Rhea" id="RHEA:17129"/>
        <dbReference type="ChEBI" id="CHEBI:15377"/>
        <dbReference type="ChEBI" id="CHEBI:15378"/>
        <dbReference type="ChEBI" id="CHEBI:29985"/>
        <dbReference type="ChEBI" id="CHEBI:30616"/>
        <dbReference type="ChEBI" id="CHEBI:43474"/>
        <dbReference type="ChEBI" id="CHEBI:58359"/>
        <dbReference type="ChEBI" id="CHEBI:147286"/>
        <dbReference type="ChEBI" id="CHEBI:147287"/>
        <dbReference type="ChEBI" id="CHEBI:456216"/>
        <dbReference type="EC" id="6.3.5.3"/>
    </reaction>
</comment>
<keyword evidence="4 10" id="KW-0479">Metal-binding</keyword>
<dbReference type="NCBIfam" id="TIGR01735">
    <property type="entry name" value="FGAM_synt"/>
    <property type="match status" value="1"/>
</dbReference>
<feature type="domain" description="PurM-like C-terminal" evidence="11">
    <location>
        <begin position="909"/>
        <end position="1035"/>
    </location>
</feature>
<comment type="pathway">
    <text evidence="1 10">Purine metabolism; IMP biosynthesis via de novo pathway; 5-amino-1-(5-phospho-D-ribosyl)imidazole from N(2)-formyl-N(1)-(5-phospho-D-ribosyl)glycinamide: step 1/2.</text>
</comment>
<evidence type="ECO:0000256" key="7">
    <source>
        <dbReference type="ARBA" id="ARBA00022840"/>
    </source>
</evidence>
<dbReference type="HAMAP" id="MF_00419">
    <property type="entry name" value="PurL_1"/>
    <property type="match status" value="1"/>
</dbReference>
<feature type="domain" description="Phosphoribosylformylglycinamidine synthase linker" evidence="12">
    <location>
        <begin position="240"/>
        <end position="289"/>
    </location>
</feature>
<evidence type="ECO:0000256" key="2">
    <source>
        <dbReference type="ARBA" id="ARBA00008608"/>
    </source>
</evidence>
<keyword evidence="5 10" id="KW-0547">Nucleotide-binding</keyword>
<dbReference type="InterPro" id="IPR036676">
    <property type="entry name" value="PurM-like_C_sf"/>
</dbReference>
<keyword evidence="6 10" id="KW-0658">Purine biosynthesis</keyword>
<dbReference type="Gene3D" id="3.40.50.880">
    <property type="match status" value="1"/>
</dbReference>
<dbReference type="Pfam" id="PF18076">
    <property type="entry name" value="FGAR-AT_N"/>
    <property type="match status" value="1"/>
</dbReference>
<dbReference type="Gene3D" id="3.90.650.10">
    <property type="entry name" value="PurM-like C-terminal domain"/>
    <property type="match status" value="2"/>
</dbReference>
<protein>
    <recommendedName>
        <fullName evidence="10">Phosphoribosylformylglycinamidine synthase</fullName>
        <shortName evidence="10">FGAM synthase</shortName>
        <shortName evidence="10">FGAMS</shortName>
        <ecNumber evidence="10">6.3.5.3</ecNumber>
    </recommendedName>
    <alternativeName>
        <fullName evidence="10">Formylglycinamide ribonucleotide amidotransferase</fullName>
        <shortName evidence="10">FGAR amidotransferase</shortName>
        <shortName evidence="10">FGAR-AT</shortName>
    </alternativeName>
</protein>
<reference evidence="16" key="1">
    <citation type="journal article" date="2019" name="Int. J. Syst. Evol. Microbiol.">
        <title>The Global Catalogue of Microorganisms (GCM) 10K type strain sequencing project: providing services to taxonomists for standard genome sequencing and annotation.</title>
        <authorList>
            <consortium name="The Broad Institute Genomics Platform"/>
            <consortium name="The Broad Institute Genome Sequencing Center for Infectious Disease"/>
            <person name="Wu L."/>
            <person name="Ma J."/>
        </authorList>
    </citation>
    <scope>NUCLEOTIDE SEQUENCE [LARGE SCALE GENOMIC DNA]</scope>
    <source>
        <strain evidence="16">KCTC 32998</strain>
    </source>
</reference>
<dbReference type="Gene3D" id="1.10.8.750">
    <property type="entry name" value="Phosphoribosylformylglycinamidine synthase, linker domain"/>
    <property type="match status" value="1"/>
</dbReference>
<evidence type="ECO:0000259" key="13">
    <source>
        <dbReference type="Pfam" id="PF18076"/>
    </source>
</evidence>
<feature type="binding site" evidence="10">
    <location>
        <position position="960"/>
    </location>
    <ligand>
        <name>Mg(2+)</name>
        <dbReference type="ChEBI" id="CHEBI:18420"/>
    </ligand>
</feature>
<feature type="domain" description="FGAR-AT PurM N-terminal-like" evidence="14">
    <location>
        <begin position="718"/>
        <end position="881"/>
    </location>
</feature>
<comment type="similarity">
    <text evidence="2 10">In the N-terminal section; belongs to the FGAMS family.</text>
</comment>
<dbReference type="SUPFAM" id="SSF56042">
    <property type="entry name" value="PurM C-terminal domain-like"/>
    <property type="match status" value="2"/>
</dbReference>
<dbReference type="CDD" id="cd02204">
    <property type="entry name" value="PurL_repeat2"/>
    <property type="match status" value="1"/>
</dbReference>
<keyword evidence="7 10" id="KW-0067">ATP-binding</keyword>
<dbReference type="InterPro" id="IPR041609">
    <property type="entry name" value="PurL_linker"/>
</dbReference>
<evidence type="ECO:0000259" key="11">
    <source>
        <dbReference type="Pfam" id="PF02769"/>
    </source>
</evidence>
<dbReference type="PROSITE" id="PS51273">
    <property type="entry name" value="GATASE_TYPE_1"/>
    <property type="match status" value="1"/>
</dbReference>
<keyword evidence="16" id="KW-1185">Reference proteome</keyword>
<dbReference type="Gene3D" id="3.30.1330.10">
    <property type="entry name" value="PurM-like, N-terminal domain"/>
    <property type="match status" value="2"/>
</dbReference>
<evidence type="ECO:0000256" key="5">
    <source>
        <dbReference type="ARBA" id="ARBA00022741"/>
    </source>
</evidence>
<dbReference type="Proteomes" id="UP000646745">
    <property type="component" value="Unassembled WGS sequence"/>
</dbReference>
<proteinExistence type="inferred from homology"/>
<dbReference type="SUPFAM" id="SSF82697">
    <property type="entry name" value="PurS-like"/>
    <property type="match status" value="1"/>
</dbReference>
<sequence length="1373" mass="147250">MAAEALTLAARRFSVTHRNWPDGLASAVAFQYHGALIPASLACFATTPPRSSTFLEAFFAMLELQGAPALSAFRHAKLLAELRAAVPEVESLSAHYVHFIDHPQALDEATTARLEALLDYGVENVAGEHSAAGYGSAGEGQLVLVVPRIGTISPWSSKATDILHNCGLDAIERVERGIAYRVGFKTVPEAEGFQAAVACLHDRMTETVLFDASDAAKLFSHHAPTPLSTVDVLAGGRPALAEANRELGLALAEDEIDYLVDAFAQLGRNPTDVELMMFAQANSEHCRHKIFNADWVIDGEAQTHSLFKMIKNTFEQSSDKVLSAYSDNAAIIEGATAGRFFPAPDSQVYGATEEPIHILMKVETHNHPTAIAPHPGAATGAGGEIRDEGATGRGGKPKAGLTGFTVSNLRIPEFVQPWEAFDYGKPERIQSALEIMLEGPIGGAAFNNEFGRPNLNGFFRTFELDAVGADGIERRGYHKPVMLAGGYGNVRDGHVQKGEIPVGAKLIVMGGPAMLIGLGGGAASSMASGASSEDLDFASVQRDNPEIERRAQEVIDRCWALDDANPIAFIHDVGAGGLSNALPELVKDGGRGGLFDLRAVPNAEPGMSPLEIWCNEAQERYVLAVSPEQLAVFDAICQRERCPYAVVGEATEAHHLAVRDGQFEADPVDLPMSVLFGKPPKMQRSFERHTLNLPGLGLDNLDLREALDRVLKLPTVASKSFLITIGDRSITGQVARDQMVGPWQVPVADCAVTTASFDTHAGEAMAMGERPPVALIDPAASARLAVAEAITNLAAAPIAQLSDIKLSANWMSAADHVGENQALFDAVHAVGMELCPALGIAVPVGKDSMSMRTAWSEGEPGDDVTKSVTAPLTLDITGFAPVTDAMKTLTPQLRLDQDESDLILIDLGRGQNRLGGSALAQVYGQVGNVCPDLDDAEDLVAFFQVIQGLNADGKLLAYHDRSDGGLLVTLLEMAFAGRGGLEIKLDWLIDDSVGAVDALFAEELGAVIQVNREDTEFVLAQLAAAGLETCGVIARPRYDDQVRVTLFEEPLLETTRTATQRTWSETSYRLQALRDNPDAAKSEFDALLNPRDPGLSANLSFDVDEDVAAPFIQTGVRPRVAILREQGVNGHVEMAAAFDRAGFEAVDVHMSDILAGRVTLDEMKGLVGCGGFSYGDVLGAGGGWARSALYNARARDQFAAFFAREDTFGLGVCNGCQMFSQLKELIPGAERWPRFVRNGSEQFEARVSMVKVEESPSILLAGMAGSTMPVAVAHGEGRALFEDSGHLRSMQTSGQISMRYIDNEGQVTTRYPANPNGSPAGITGLTTPDGRVTIMMPHPERVARAVTNSWRPPEWTQDGAWMRLFRNARVWVD</sequence>
<dbReference type="SUPFAM" id="SSF55326">
    <property type="entry name" value="PurM N-terminal domain-like"/>
    <property type="match status" value="2"/>
</dbReference>
<evidence type="ECO:0000259" key="12">
    <source>
        <dbReference type="Pfam" id="PF18072"/>
    </source>
</evidence>
<feature type="binding site" evidence="10">
    <location>
        <position position="788"/>
    </location>
    <ligand>
        <name>Mg(2+)</name>
        <dbReference type="ChEBI" id="CHEBI:18420"/>
    </ligand>
</feature>
<keyword evidence="9 10" id="KW-0315">Glutamine amidotransferase</keyword>
<dbReference type="PANTHER" id="PTHR10099:SF1">
    <property type="entry name" value="PHOSPHORIBOSYLFORMYLGLYCINAMIDINE SYNTHASE"/>
    <property type="match status" value="1"/>
</dbReference>
<feature type="binding site" evidence="10">
    <location>
        <begin position="376"/>
        <end position="387"/>
    </location>
    <ligand>
        <name>ATP</name>
        <dbReference type="ChEBI" id="CHEBI:30616"/>
    </ligand>
</feature>
<name>A0ABQ3E1J5_9GAMM</name>
<feature type="binding site" evidence="10">
    <location>
        <position position="962"/>
    </location>
    <ligand>
        <name>ATP</name>
        <dbReference type="ChEBI" id="CHEBI:30616"/>
    </ligand>
</feature>
<comment type="function">
    <text evidence="10">Phosphoribosylformylglycinamidine synthase involved in the purines biosynthetic pathway. Catalyzes the ATP-dependent conversion of formylglycinamide ribonucleotide (FGAR) and glutamine to yield formylglycinamidine ribonucleotide (FGAM) and glutamate.</text>
</comment>
<evidence type="ECO:0000259" key="14">
    <source>
        <dbReference type="Pfam" id="PF22689"/>
    </source>
</evidence>
<comment type="subunit">
    <text evidence="10">Monomer.</text>
</comment>
<comment type="caution">
    <text evidence="10">Lacks conserved residue(s) required for the propagation of feature annotation.</text>
</comment>
<keyword evidence="8 10" id="KW-0460">Magnesium</keyword>
<dbReference type="InterPro" id="IPR040707">
    <property type="entry name" value="FGAR-AT_N"/>
</dbReference>
<feature type="binding site" evidence="10">
    <location>
        <position position="748"/>
    </location>
    <ligand>
        <name>ATP</name>
        <dbReference type="ChEBI" id="CHEBI:30616"/>
    </ligand>
</feature>
<dbReference type="EMBL" id="BMZI01000003">
    <property type="protein sequence ID" value="GHB18069.1"/>
    <property type="molecule type" value="Genomic_DNA"/>
</dbReference>
<feature type="binding site" evidence="10">
    <location>
        <position position="792"/>
    </location>
    <ligand>
        <name>Mg(2+)</name>
        <dbReference type="ChEBI" id="CHEBI:18420"/>
    </ligand>
</feature>
<feature type="active site" evidence="10">
    <location>
        <position position="1338"/>
    </location>
</feature>
<comment type="caution">
    <text evidence="15">The sequence shown here is derived from an EMBL/GenBank/DDBJ whole genome shotgun (WGS) entry which is preliminary data.</text>
</comment>
<keyword evidence="10" id="KW-0963">Cytoplasm</keyword>